<dbReference type="GO" id="GO:0006605">
    <property type="term" value="P:protein targeting"/>
    <property type="evidence" value="ECO:0007669"/>
    <property type="project" value="UniProtKB-UniRule"/>
</dbReference>
<keyword evidence="7 10" id="KW-1133">Transmembrane helix</keyword>
<dbReference type="InterPro" id="IPR005791">
    <property type="entry name" value="SecD"/>
</dbReference>
<dbReference type="InterPro" id="IPR022645">
    <property type="entry name" value="SecD/SecF_bac"/>
</dbReference>
<proteinExistence type="inferred from homology"/>
<dbReference type="Gene3D" id="1.20.1640.10">
    <property type="entry name" value="Multidrug efflux transporter AcrB transmembrane domain"/>
    <property type="match status" value="2"/>
</dbReference>
<evidence type="ECO:0000256" key="6">
    <source>
        <dbReference type="ARBA" id="ARBA00022927"/>
    </source>
</evidence>
<comment type="similarity">
    <text evidence="10">Belongs to the SecD/SecF family. SecD subfamily.</text>
</comment>
<gene>
    <name evidence="10" type="primary">secD</name>
    <name evidence="11" type="synonym">secF</name>
    <name evidence="16" type="ORF">AY555_02195</name>
</gene>
<feature type="transmembrane region" description="Helical" evidence="10">
    <location>
        <begin position="796"/>
        <end position="822"/>
    </location>
</feature>
<evidence type="ECO:0000256" key="5">
    <source>
        <dbReference type="ARBA" id="ARBA00022692"/>
    </source>
</evidence>
<feature type="domain" description="Protein translocase subunit SecDF P1" evidence="14">
    <location>
        <begin position="157"/>
        <end position="213"/>
    </location>
</feature>
<evidence type="ECO:0000256" key="7">
    <source>
        <dbReference type="ARBA" id="ARBA00022989"/>
    </source>
</evidence>
<comment type="similarity">
    <text evidence="11">Belongs to the SecD/SecF family. SecF subfamily.</text>
</comment>
<dbReference type="NCBIfam" id="NF009583">
    <property type="entry name" value="PRK13024.1-3"/>
    <property type="match status" value="1"/>
</dbReference>
<dbReference type="SUPFAM" id="SSF82866">
    <property type="entry name" value="Multidrug efflux transporter AcrB transmembrane domain"/>
    <property type="match status" value="2"/>
</dbReference>
<dbReference type="PRINTS" id="PR01755">
    <property type="entry name" value="SECFTRNLCASE"/>
</dbReference>
<feature type="transmembrane region" description="Helical" evidence="10">
    <location>
        <begin position="772"/>
        <end position="790"/>
    </location>
</feature>
<dbReference type="PANTHER" id="PTHR30081">
    <property type="entry name" value="PROTEIN-EXPORT MEMBRANE PROTEIN SEC"/>
    <property type="match status" value="1"/>
</dbReference>
<evidence type="ECO:0000256" key="2">
    <source>
        <dbReference type="ARBA" id="ARBA00022448"/>
    </source>
</evidence>
<feature type="transmembrane region" description="Helical" evidence="10">
    <location>
        <begin position="362"/>
        <end position="383"/>
    </location>
</feature>
<evidence type="ECO:0000256" key="10">
    <source>
        <dbReference type="HAMAP-Rule" id="MF_01463"/>
    </source>
</evidence>
<dbReference type="AlphaFoldDB" id="A0A143DBT7"/>
<evidence type="ECO:0000256" key="12">
    <source>
        <dbReference type="SAM" id="MobiDB-lite"/>
    </source>
</evidence>
<dbReference type="NCBIfam" id="TIGR00966">
    <property type="entry name" value="transloc_SecF"/>
    <property type="match status" value="1"/>
</dbReference>
<dbReference type="NCBIfam" id="TIGR01129">
    <property type="entry name" value="secD"/>
    <property type="match status" value="1"/>
</dbReference>
<dbReference type="KEGG" id="hjo:AY555_02195"/>
<dbReference type="GO" id="GO:0043952">
    <property type="term" value="P:protein transport by the Sec complex"/>
    <property type="evidence" value="ECO:0007669"/>
    <property type="project" value="UniProtKB-UniRule"/>
</dbReference>
<evidence type="ECO:0000259" key="13">
    <source>
        <dbReference type="Pfam" id="PF02355"/>
    </source>
</evidence>
<dbReference type="Proteomes" id="UP000076066">
    <property type="component" value="Chromosome"/>
</dbReference>
<keyword evidence="9 10" id="KW-0472">Membrane</keyword>
<dbReference type="InterPro" id="IPR048634">
    <property type="entry name" value="SecD_SecF_C"/>
</dbReference>
<dbReference type="Pfam" id="PF22599">
    <property type="entry name" value="SecDF_P1_head"/>
    <property type="match status" value="1"/>
</dbReference>
<dbReference type="GeneID" id="53315962"/>
<organism evidence="16 17">
    <name type="scientific">Haematospirillum jordaniae</name>
    <dbReference type="NCBI Taxonomy" id="1549855"/>
    <lineage>
        <taxon>Bacteria</taxon>
        <taxon>Pseudomonadati</taxon>
        <taxon>Pseudomonadota</taxon>
        <taxon>Alphaproteobacteria</taxon>
        <taxon>Rhodospirillales</taxon>
        <taxon>Novispirillaceae</taxon>
        <taxon>Haematospirillum</taxon>
    </lineage>
</organism>
<dbReference type="InterPro" id="IPR055344">
    <property type="entry name" value="SecD_SecF_C_bact"/>
</dbReference>
<feature type="transmembrane region" description="Helical" evidence="10">
    <location>
        <begin position="390"/>
        <end position="410"/>
    </location>
</feature>
<evidence type="ECO:0000256" key="11">
    <source>
        <dbReference type="HAMAP-Rule" id="MF_01464"/>
    </source>
</evidence>
<dbReference type="OrthoDB" id="9805019at2"/>
<evidence type="ECO:0000256" key="4">
    <source>
        <dbReference type="ARBA" id="ARBA00022519"/>
    </source>
</evidence>
<keyword evidence="5 10" id="KW-0812">Transmembrane</keyword>
<keyword evidence="4" id="KW-0997">Cell inner membrane</keyword>
<feature type="domain" description="SecDF P1 head subdomain" evidence="15">
    <location>
        <begin position="240"/>
        <end position="344"/>
    </location>
</feature>
<dbReference type="GO" id="GO:0065002">
    <property type="term" value="P:intracellular protein transmembrane transport"/>
    <property type="evidence" value="ECO:0007669"/>
    <property type="project" value="UniProtKB-UniRule"/>
</dbReference>
<keyword evidence="2 10" id="KW-0813">Transport</keyword>
<comment type="subunit">
    <text evidence="10">Forms a complex with SecF. Part of the essential Sec protein translocation apparatus which comprises SecA, SecYEG and auxiliary proteins SecDF-YajC and YidC.</text>
</comment>
<dbReference type="EMBL" id="CP014525">
    <property type="protein sequence ID" value="AMW34182.1"/>
    <property type="molecule type" value="Genomic_DNA"/>
</dbReference>
<dbReference type="RefSeq" id="WP_066132842.1">
    <property type="nucleotide sequence ID" value="NZ_CP014525.1"/>
</dbReference>
<feature type="region of interest" description="Disordered" evidence="12">
    <location>
        <begin position="830"/>
        <end position="860"/>
    </location>
</feature>
<accession>A0A143DBT7</accession>
<sequence length="860" mass="93079">MLYFSKIKTTLVITICMVGILLGLPNLIPEQDMPSWMPDTRINLGLDLRGGSYLMLKVDLDTLSQERVEGTVDSTRNLLRDARIRYTGLGVDDGSVRFDLVDAGQKTAALDALGKLDSAVSVGGTAYRDYDIEAEGTRIVLRPNPAAMQERARQAVGQSIEIVRRRIDELGTREPMIARQGEDRIIVQLPGESDPGRIKTLLGQTAKMSFHMVGDQTLRPGTPAPPGFQWLPMTDTGRGPSHLVIRRQSEVDGSHLTDARPTVDQRTGEWLVTFAFNDFGGRRFADITTRHVGKPFAIVLDGKVISAPVIREPIVGGRGQISGSFNAASANDLAVLLRAGALPAPLTVVEERTVGPDLGADAIRAGMISLTVGFGLVITYMAAAYGRFGLYANMALLVNLAMAIGALSAMGATLTLPGIAGLLLSLGMAVDANILINERIREETRRGKIPAGAIETGFRRAYATIVDANATTLIKMLLLYVVGVGAVRGFAVTISLGILISMFTAILLVRMLIVRWLRLRQPTELHPGRRLRFVPDDTRIAFMKGRNIGLGLSAALSLASVVLFFTPGLNYGVDFAGGTVVEIRTPEPADFGTLRTNLEKLGIGPVKLQHFGSDTDILVRLERQSGGDKAQAAVVETVQSALKSDIPGTIIRRVENIGASVSEELFRDGMLALGLAAIAMLLYIWFRFEWPFGVGAVATMLLDVTKVVGFFALTGIEFNLPAIAAILTVMGFSINDKVVVYDRVRENLRIYKAMPLRELIDISINETLSRTVATSFSTLLAILPLALFGGESLQPFAWVLLFGIILATSSSIFIAAPILLYLGEERLRQPQDDGDNTSKKSTAYDLGGFVPSEERETTKT</sequence>
<reference evidence="16 17" key="1">
    <citation type="submission" date="2016-02" db="EMBL/GenBank/DDBJ databases">
        <title>Complete Genome of H5569, the type strain of the newly described species Haematospirillium jordaniae.</title>
        <authorList>
            <person name="Nicholson A.C."/>
            <person name="Humrighouse B.W."/>
            <person name="Loparov V."/>
            <person name="McQuiston J.R."/>
        </authorList>
    </citation>
    <scope>NUCLEOTIDE SEQUENCE [LARGE SCALE GENOMIC DNA]</scope>
    <source>
        <strain evidence="16 17">H5569</strain>
    </source>
</reference>
<feature type="transmembrane region" description="Helical" evidence="10">
    <location>
        <begin position="489"/>
        <end position="513"/>
    </location>
</feature>
<dbReference type="GO" id="GO:0015450">
    <property type="term" value="F:protein-transporting ATPase activity"/>
    <property type="evidence" value="ECO:0007669"/>
    <property type="project" value="InterPro"/>
</dbReference>
<comment type="function">
    <text evidence="10">Part of the Sec protein translocase complex. Interacts with the SecYEG preprotein conducting channel. SecDF uses the proton motive force (PMF) to complete protein translocation after the ATP-dependent function of SecA.</text>
</comment>
<evidence type="ECO:0000313" key="17">
    <source>
        <dbReference type="Proteomes" id="UP000076066"/>
    </source>
</evidence>
<dbReference type="Pfam" id="PF21760">
    <property type="entry name" value="SecD_1st"/>
    <property type="match status" value="1"/>
</dbReference>
<comment type="caution">
    <text evidence="10">Lacks conserved residue(s) required for the propagation of feature annotation.</text>
</comment>
<feature type="transmembrane region" description="Helical" evidence="10">
    <location>
        <begin position="718"/>
        <end position="735"/>
    </location>
</feature>
<dbReference type="HAMAP" id="MF_01464_B">
    <property type="entry name" value="SecF_B"/>
    <property type="match status" value="1"/>
</dbReference>
<comment type="subunit">
    <text evidence="11">Forms a complex with SecD. Part of the essential Sec protein translocation apparatus which comprises SecA, SecYEG and auxiliary proteins SecDF-YajC and YidC.</text>
</comment>
<dbReference type="Gene3D" id="3.30.1360.200">
    <property type="match status" value="1"/>
</dbReference>
<dbReference type="Pfam" id="PF07549">
    <property type="entry name" value="Sec_GG"/>
    <property type="match status" value="2"/>
</dbReference>
<dbReference type="HAMAP" id="MF_01463_B">
    <property type="entry name" value="SecD_B"/>
    <property type="match status" value="1"/>
</dbReference>
<keyword evidence="3 10" id="KW-1003">Cell membrane</keyword>
<dbReference type="GO" id="GO:0005886">
    <property type="term" value="C:plasma membrane"/>
    <property type="evidence" value="ECO:0007669"/>
    <property type="project" value="UniProtKB-SubCell"/>
</dbReference>
<evidence type="ECO:0000259" key="14">
    <source>
        <dbReference type="Pfam" id="PF21760"/>
    </source>
</evidence>
<evidence type="ECO:0000313" key="16">
    <source>
        <dbReference type="EMBL" id="AMW34182.1"/>
    </source>
</evidence>
<feature type="domain" description="Protein export membrane protein SecD/SecF C-terminal" evidence="13">
    <location>
        <begin position="348"/>
        <end position="516"/>
    </location>
</feature>
<evidence type="ECO:0000256" key="1">
    <source>
        <dbReference type="ARBA" id="ARBA00004651"/>
    </source>
</evidence>
<feature type="transmembrane region" description="Helical" evidence="10">
    <location>
        <begin position="416"/>
        <end position="436"/>
    </location>
</feature>
<dbReference type="InterPro" id="IPR022813">
    <property type="entry name" value="SecD/SecF_arch_bac"/>
</dbReference>
<protein>
    <recommendedName>
        <fullName evidence="10 11">Multifunctional fusion protein</fullName>
    </recommendedName>
    <domain>
        <recommendedName>
            <fullName evidence="10">Protein translocase subunit SecD</fullName>
        </recommendedName>
    </domain>
    <domain>
        <recommendedName>
            <fullName evidence="11">Protein-export membrane protein SecF</fullName>
        </recommendedName>
    </domain>
</protein>
<feature type="transmembrane region" description="Helical" evidence="10">
    <location>
        <begin position="7"/>
        <end position="28"/>
    </location>
</feature>
<evidence type="ECO:0000259" key="15">
    <source>
        <dbReference type="Pfam" id="PF22599"/>
    </source>
</evidence>
<dbReference type="InterPro" id="IPR022646">
    <property type="entry name" value="SecD/SecF_CS"/>
</dbReference>
<dbReference type="FunFam" id="1.20.1640.10:FF:000004">
    <property type="entry name" value="Protein translocase subunit SecD"/>
    <property type="match status" value="1"/>
</dbReference>
<dbReference type="InterPro" id="IPR054384">
    <property type="entry name" value="SecDF_P1_head"/>
</dbReference>
<feature type="domain" description="Protein export membrane protein SecD/SecF C-terminal" evidence="13">
    <location>
        <begin position="647"/>
        <end position="824"/>
    </location>
</feature>
<name>A0A143DBT7_9PROT</name>
<dbReference type="FunFam" id="3.30.1360.200:FF:000002">
    <property type="entry name" value="Preprotein translocase subunit SecD"/>
    <property type="match status" value="1"/>
</dbReference>
<feature type="transmembrane region" description="Helical" evidence="10">
    <location>
        <begin position="548"/>
        <end position="566"/>
    </location>
</feature>
<evidence type="ECO:0000256" key="3">
    <source>
        <dbReference type="ARBA" id="ARBA00022475"/>
    </source>
</evidence>
<keyword evidence="8 10" id="KW-0811">Translocation</keyword>
<dbReference type="PANTHER" id="PTHR30081:SF1">
    <property type="entry name" value="PROTEIN TRANSLOCASE SUBUNIT SECD"/>
    <property type="match status" value="1"/>
</dbReference>
<feature type="transmembrane region" description="Helical" evidence="10">
    <location>
        <begin position="669"/>
        <end position="686"/>
    </location>
</feature>
<dbReference type="InterPro" id="IPR048631">
    <property type="entry name" value="SecD_1st"/>
</dbReference>
<dbReference type="NCBIfam" id="TIGR00916">
    <property type="entry name" value="2A0604s01"/>
    <property type="match status" value="2"/>
</dbReference>
<dbReference type="STRING" id="1549855.AY555_02195"/>
<evidence type="ECO:0000256" key="9">
    <source>
        <dbReference type="ARBA" id="ARBA00023136"/>
    </source>
</evidence>
<dbReference type="InterPro" id="IPR005665">
    <property type="entry name" value="SecF_bac"/>
</dbReference>
<comment type="subcellular location">
    <subcellularLocation>
        <location evidence="1 10">Cell membrane</location>
        <topology evidence="1 10">Multi-pass membrane protein</topology>
    </subcellularLocation>
</comment>
<feature type="transmembrane region" description="Helical" evidence="10">
    <location>
        <begin position="461"/>
        <end position="483"/>
    </location>
</feature>
<dbReference type="Gene3D" id="3.30.70.3220">
    <property type="match status" value="1"/>
</dbReference>
<keyword evidence="6 10" id="KW-0653">Protein transport</keyword>
<dbReference type="Pfam" id="PF02355">
    <property type="entry name" value="SecD_SecF_C"/>
    <property type="match status" value="2"/>
</dbReference>
<keyword evidence="17" id="KW-1185">Reference proteome</keyword>
<evidence type="ECO:0000256" key="8">
    <source>
        <dbReference type="ARBA" id="ARBA00023010"/>
    </source>
</evidence>